<name>A0A564YQC6_HYMDI</name>
<reference evidence="1 2" key="1">
    <citation type="submission" date="2019-07" db="EMBL/GenBank/DDBJ databases">
        <authorList>
            <person name="Jastrzebski P J."/>
            <person name="Paukszto L."/>
            <person name="Jastrzebski P J."/>
        </authorList>
    </citation>
    <scope>NUCLEOTIDE SEQUENCE [LARGE SCALE GENOMIC DNA]</scope>
    <source>
        <strain evidence="1 2">WMS-il1</strain>
    </source>
</reference>
<organism evidence="1 2">
    <name type="scientific">Hymenolepis diminuta</name>
    <name type="common">Rat tapeworm</name>
    <dbReference type="NCBI Taxonomy" id="6216"/>
    <lineage>
        <taxon>Eukaryota</taxon>
        <taxon>Metazoa</taxon>
        <taxon>Spiralia</taxon>
        <taxon>Lophotrochozoa</taxon>
        <taxon>Platyhelminthes</taxon>
        <taxon>Cestoda</taxon>
        <taxon>Eucestoda</taxon>
        <taxon>Cyclophyllidea</taxon>
        <taxon>Hymenolepididae</taxon>
        <taxon>Hymenolepis</taxon>
    </lineage>
</organism>
<dbReference type="AlphaFoldDB" id="A0A564YQC6"/>
<proteinExistence type="predicted"/>
<feature type="non-terminal residue" evidence="1">
    <location>
        <position position="1"/>
    </location>
</feature>
<dbReference type="EMBL" id="CABIJS010000321">
    <property type="protein sequence ID" value="VUZ48873.1"/>
    <property type="molecule type" value="Genomic_DNA"/>
</dbReference>
<keyword evidence="2" id="KW-1185">Reference proteome</keyword>
<accession>A0A564YQC6</accession>
<protein>
    <submittedName>
        <fullName evidence="1">Uncharacterized protein</fullName>
    </submittedName>
</protein>
<gene>
    <name evidence="1" type="ORF">WMSIL1_LOCUS8118</name>
</gene>
<dbReference type="Proteomes" id="UP000321570">
    <property type="component" value="Unassembled WGS sequence"/>
</dbReference>
<evidence type="ECO:0000313" key="2">
    <source>
        <dbReference type="Proteomes" id="UP000321570"/>
    </source>
</evidence>
<evidence type="ECO:0000313" key="1">
    <source>
        <dbReference type="EMBL" id="VUZ48873.1"/>
    </source>
</evidence>
<sequence length="68" mass="7552">CLLSILRILDLSNEITLGNIVNECTNLDIQHDSAMNQQKSGEHNCANRISSEIVSQNIPTLRKTLTES</sequence>